<dbReference type="PANTHER" id="PTHR30469">
    <property type="entry name" value="MULTIDRUG RESISTANCE PROTEIN MDTA"/>
    <property type="match status" value="1"/>
</dbReference>
<dbReference type="InterPro" id="IPR058625">
    <property type="entry name" value="MdtA-like_BSH"/>
</dbReference>
<evidence type="ECO:0000259" key="3">
    <source>
        <dbReference type="Pfam" id="PF25876"/>
    </source>
</evidence>
<dbReference type="Gene3D" id="2.40.30.170">
    <property type="match status" value="1"/>
</dbReference>
<dbReference type="AlphaFoldDB" id="A0A851GNV2"/>
<feature type="domain" description="Multidrug resistance protein MdtA-like alpha-helical hairpin" evidence="3">
    <location>
        <begin position="114"/>
        <end position="166"/>
    </location>
</feature>
<dbReference type="Gene3D" id="1.10.287.470">
    <property type="entry name" value="Helix hairpin bin"/>
    <property type="match status" value="1"/>
</dbReference>
<comment type="similarity">
    <text evidence="1">Belongs to the membrane fusion protein (MFP) (TC 8.A.1) family.</text>
</comment>
<dbReference type="InterPro" id="IPR058624">
    <property type="entry name" value="MdtA-like_HH"/>
</dbReference>
<evidence type="ECO:0000259" key="4">
    <source>
        <dbReference type="Pfam" id="PF25917"/>
    </source>
</evidence>
<dbReference type="Gene3D" id="2.40.420.20">
    <property type="match status" value="1"/>
</dbReference>
<feature type="domain" description="Multidrug resistance protein MdtA-like barrel-sandwich hybrid" evidence="4">
    <location>
        <begin position="79"/>
        <end position="196"/>
    </location>
</feature>
<dbReference type="Gene3D" id="2.40.50.100">
    <property type="match status" value="1"/>
</dbReference>
<dbReference type="GO" id="GO:0015562">
    <property type="term" value="F:efflux transmembrane transporter activity"/>
    <property type="evidence" value="ECO:0007669"/>
    <property type="project" value="TreeGrafter"/>
</dbReference>
<dbReference type="SUPFAM" id="SSF111369">
    <property type="entry name" value="HlyD-like secretion proteins"/>
    <property type="match status" value="1"/>
</dbReference>
<dbReference type="Proteomes" id="UP000557872">
    <property type="component" value="Unassembled WGS sequence"/>
</dbReference>
<feature type="coiled-coil region" evidence="2">
    <location>
        <begin position="122"/>
        <end position="170"/>
    </location>
</feature>
<dbReference type="PROSITE" id="PS51257">
    <property type="entry name" value="PROKAR_LIPOPROTEIN"/>
    <property type="match status" value="1"/>
</dbReference>
<comment type="caution">
    <text evidence="5">The sequence shown here is derived from an EMBL/GenBank/DDBJ whole genome shotgun (WGS) entry which is preliminary data.</text>
</comment>
<reference evidence="5 6" key="1">
    <citation type="submission" date="2020-07" db="EMBL/GenBank/DDBJ databases">
        <title>Roseicoccus Jingziensis gen. nov., sp. nov., isolated from coastal seawater.</title>
        <authorList>
            <person name="Feng X."/>
        </authorList>
    </citation>
    <scope>NUCLEOTIDE SEQUENCE [LARGE SCALE GENOMIC DNA]</scope>
    <source>
        <strain evidence="5 6">N1E253</strain>
    </source>
</reference>
<dbReference type="Pfam" id="PF25917">
    <property type="entry name" value="BSH_RND"/>
    <property type="match status" value="1"/>
</dbReference>
<dbReference type="NCBIfam" id="TIGR01730">
    <property type="entry name" value="RND_mfp"/>
    <property type="match status" value="1"/>
</dbReference>
<evidence type="ECO:0000256" key="2">
    <source>
        <dbReference type="SAM" id="Coils"/>
    </source>
</evidence>
<keyword evidence="2" id="KW-0175">Coiled coil</keyword>
<accession>A0A851GNV2</accession>
<dbReference type="Pfam" id="PF25876">
    <property type="entry name" value="HH_MFP_RND"/>
    <property type="match status" value="1"/>
</dbReference>
<evidence type="ECO:0000313" key="6">
    <source>
        <dbReference type="Proteomes" id="UP000557872"/>
    </source>
</evidence>
<dbReference type="PANTHER" id="PTHR30469:SF20">
    <property type="entry name" value="EFFLUX RND TRANSPORTER PERIPLASMIC ADAPTOR SUBUNIT"/>
    <property type="match status" value="1"/>
</dbReference>
<dbReference type="GO" id="GO:1990281">
    <property type="term" value="C:efflux pump complex"/>
    <property type="evidence" value="ECO:0007669"/>
    <property type="project" value="TreeGrafter"/>
</dbReference>
<evidence type="ECO:0000313" key="5">
    <source>
        <dbReference type="EMBL" id="NWK55814.1"/>
    </source>
</evidence>
<dbReference type="InterPro" id="IPR006143">
    <property type="entry name" value="RND_pump_MFP"/>
</dbReference>
<sequence>MKLFTWKWIISIFSWMPILTLSLALLLTFTACQRPAQEAIETSARPVKYMEIQDTGAVKIVEFPGQIRAVQKSWKAFEVPGRVIERLVKEGELITKGQVLARLDPRDYQYAYDSAKARYEAAKAVELRIQQLSEQRAVSRQELDLARRDLQTATAQLKQAKKALEDTELIADFDGRVAQLLIDDFTNVKEKENVMMIQNNKLLEIVVNVPESAVALPLEGKTTAEKVQITKPVVILSVLPNESYPAEYREASERPDPATRTYEVKLTFTPPEDSVIRPGMTAKVRAHIPANASAKTEGYPVPVQAMVSEQGTTPFIWRIDPETLTVNKVQVTAGATIGTSCIVKGKLKNGDLIATSGVHQLRDGQQVRLWNKACP</sequence>
<gene>
    <name evidence="5" type="ORF">HW115_09345</name>
</gene>
<protein>
    <submittedName>
        <fullName evidence="5">Efflux RND transporter periplasmic adaptor subunit</fullName>
    </submittedName>
</protein>
<organism evidence="5 6">
    <name type="scientific">Oceaniferula marina</name>
    <dbReference type="NCBI Taxonomy" id="2748318"/>
    <lineage>
        <taxon>Bacteria</taxon>
        <taxon>Pseudomonadati</taxon>
        <taxon>Verrucomicrobiota</taxon>
        <taxon>Verrucomicrobiia</taxon>
        <taxon>Verrucomicrobiales</taxon>
        <taxon>Verrucomicrobiaceae</taxon>
        <taxon>Oceaniferula</taxon>
    </lineage>
</organism>
<keyword evidence="6" id="KW-1185">Reference proteome</keyword>
<name>A0A851GNV2_9BACT</name>
<dbReference type="RefSeq" id="WP_178932353.1">
    <property type="nucleotide sequence ID" value="NZ_JACBAZ010000003.1"/>
</dbReference>
<evidence type="ECO:0000256" key="1">
    <source>
        <dbReference type="ARBA" id="ARBA00009477"/>
    </source>
</evidence>
<dbReference type="EMBL" id="JACBAZ010000003">
    <property type="protein sequence ID" value="NWK55814.1"/>
    <property type="molecule type" value="Genomic_DNA"/>
</dbReference>
<proteinExistence type="inferred from homology"/>